<evidence type="ECO:0000313" key="2">
    <source>
        <dbReference type="Proteomes" id="UP001236507"/>
    </source>
</evidence>
<protein>
    <submittedName>
        <fullName evidence="1">Uncharacterized protein</fullName>
    </submittedName>
</protein>
<dbReference type="EMBL" id="JASHIF010000002">
    <property type="protein sequence ID" value="MDI9857902.1"/>
    <property type="molecule type" value="Genomic_DNA"/>
</dbReference>
<accession>A0ABT6Y2V3</accession>
<organism evidence="1 2">
    <name type="scientific">Flectobacillus roseus</name>
    <dbReference type="NCBI Taxonomy" id="502259"/>
    <lineage>
        <taxon>Bacteria</taxon>
        <taxon>Pseudomonadati</taxon>
        <taxon>Bacteroidota</taxon>
        <taxon>Cytophagia</taxon>
        <taxon>Cytophagales</taxon>
        <taxon>Flectobacillaceae</taxon>
        <taxon>Flectobacillus</taxon>
    </lineage>
</organism>
<keyword evidence="2" id="KW-1185">Reference proteome</keyword>
<gene>
    <name evidence="1" type="ORF">QM524_01650</name>
</gene>
<dbReference type="Proteomes" id="UP001236507">
    <property type="component" value="Unassembled WGS sequence"/>
</dbReference>
<proteinExistence type="predicted"/>
<sequence length="143" mass="16930">MTNLERASLRIEILKLLTEKRYTKALKYPDEITHSLSEAIKVIEEFIFESEKPERAFAKFEIFKATVSNFPLENIISLEVFTYTMMIYDSIFDVHPEESLLNTGFSERLINKITLKNYGYVRNSEEWQKFHQNVEACMRGEFN</sequence>
<comment type="caution">
    <text evidence="1">The sequence shown here is derived from an EMBL/GenBank/DDBJ whole genome shotgun (WGS) entry which is preliminary data.</text>
</comment>
<name>A0ABT6Y2V3_9BACT</name>
<dbReference type="RefSeq" id="WP_283343187.1">
    <property type="nucleotide sequence ID" value="NZ_JASHIF010000002.1"/>
</dbReference>
<evidence type="ECO:0000313" key="1">
    <source>
        <dbReference type="EMBL" id="MDI9857902.1"/>
    </source>
</evidence>
<reference evidence="1 2" key="1">
    <citation type="submission" date="2023-05" db="EMBL/GenBank/DDBJ databases">
        <title>Novel species of genus Flectobacillus isolated from stream in China.</title>
        <authorList>
            <person name="Lu H."/>
        </authorList>
    </citation>
    <scope>NUCLEOTIDE SEQUENCE [LARGE SCALE GENOMIC DNA]</scope>
    <source>
        <strain evidence="1 2">KCTC 42575</strain>
    </source>
</reference>